<gene>
    <name evidence="2" type="ORF">P167DRAFT_533717</name>
</gene>
<dbReference type="InParanoid" id="A0A3N4KZ96"/>
<protein>
    <submittedName>
        <fullName evidence="2">Uncharacterized protein</fullName>
    </submittedName>
</protein>
<dbReference type="Proteomes" id="UP000277580">
    <property type="component" value="Unassembled WGS sequence"/>
</dbReference>
<dbReference type="AlphaFoldDB" id="A0A3N4KZ96"/>
<accession>A0A3N4KZ96</accession>
<organism evidence="2 3">
    <name type="scientific">Morchella conica CCBAS932</name>
    <dbReference type="NCBI Taxonomy" id="1392247"/>
    <lineage>
        <taxon>Eukaryota</taxon>
        <taxon>Fungi</taxon>
        <taxon>Dikarya</taxon>
        <taxon>Ascomycota</taxon>
        <taxon>Pezizomycotina</taxon>
        <taxon>Pezizomycetes</taxon>
        <taxon>Pezizales</taxon>
        <taxon>Morchellaceae</taxon>
        <taxon>Morchella</taxon>
    </lineage>
</organism>
<feature type="transmembrane region" description="Helical" evidence="1">
    <location>
        <begin position="6"/>
        <end position="27"/>
    </location>
</feature>
<proteinExistence type="predicted"/>
<keyword evidence="1" id="KW-1133">Transmembrane helix</keyword>
<name>A0A3N4KZ96_9PEZI</name>
<keyword evidence="1" id="KW-0812">Transmembrane</keyword>
<sequence length="68" mass="7722">MPSFDFGVGLVIFLLHILCFLCTFFSLSSTLHLHHLSFLLHPPHALFISLHHDILSPRSLSSLHIFSL</sequence>
<keyword evidence="3" id="KW-1185">Reference proteome</keyword>
<keyword evidence="1" id="KW-0472">Membrane</keyword>
<evidence type="ECO:0000313" key="3">
    <source>
        <dbReference type="Proteomes" id="UP000277580"/>
    </source>
</evidence>
<dbReference type="EMBL" id="ML119116">
    <property type="protein sequence ID" value="RPB14729.1"/>
    <property type="molecule type" value="Genomic_DNA"/>
</dbReference>
<evidence type="ECO:0000313" key="2">
    <source>
        <dbReference type="EMBL" id="RPB14729.1"/>
    </source>
</evidence>
<evidence type="ECO:0000256" key="1">
    <source>
        <dbReference type="SAM" id="Phobius"/>
    </source>
</evidence>
<reference evidence="2 3" key="1">
    <citation type="journal article" date="2018" name="Nat. Ecol. Evol.">
        <title>Pezizomycetes genomes reveal the molecular basis of ectomycorrhizal truffle lifestyle.</title>
        <authorList>
            <person name="Murat C."/>
            <person name="Payen T."/>
            <person name="Noel B."/>
            <person name="Kuo A."/>
            <person name="Morin E."/>
            <person name="Chen J."/>
            <person name="Kohler A."/>
            <person name="Krizsan K."/>
            <person name="Balestrini R."/>
            <person name="Da Silva C."/>
            <person name="Montanini B."/>
            <person name="Hainaut M."/>
            <person name="Levati E."/>
            <person name="Barry K.W."/>
            <person name="Belfiori B."/>
            <person name="Cichocki N."/>
            <person name="Clum A."/>
            <person name="Dockter R.B."/>
            <person name="Fauchery L."/>
            <person name="Guy J."/>
            <person name="Iotti M."/>
            <person name="Le Tacon F."/>
            <person name="Lindquist E.A."/>
            <person name="Lipzen A."/>
            <person name="Malagnac F."/>
            <person name="Mello A."/>
            <person name="Molinier V."/>
            <person name="Miyauchi S."/>
            <person name="Poulain J."/>
            <person name="Riccioni C."/>
            <person name="Rubini A."/>
            <person name="Sitrit Y."/>
            <person name="Splivallo R."/>
            <person name="Traeger S."/>
            <person name="Wang M."/>
            <person name="Zifcakova L."/>
            <person name="Wipf D."/>
            <person name="Zambonelli A."/>
            <person name="Paolocci F."/>
            <person name="Nowrousian M."/>
            <person name="Ottonello S."/>
            <person name="Baldrian P."/>
            <person name="Spatafora J.W."/>
            <person name="Henrissat B."/>
            <person name="Nagy L.G."/>
            <person name="Aury J.M."/>
            <person name="Wincker P."/>
            <person name="Grigoriev I.V."/>
            <person name="Bonfante P."/>
            <person name="Martin F.M."/>
        </authorList>
    </citation>
    <scope>NUCLEOTIDE SEQUENCE [LARGE SCALE GENOMIC DNA]</scope>
    <source>
        <strain evidence="2 3">CCBAS932</strain>
    </source>
</reference>